<keyword evidence="5" id="KW-1133">Transmembrane helix</keyword>
<dbReference type="InterPro" id="IPR044865">
    <property type="entry name" value="MRH_dom"/>
</dbReference>
<keyword evidence="4" id="KW-1015">Disulfide bond</keyword>
<feature type="transmembrane region" description="Helical" evidence="5">
    <location>
        <begin position="220"/>
        <end position="238"/>
    </location>
</feature>
<dbReference type="SUPFAM" id="SSF57424">
    <property type="entry name" value="LDL receptor-like module"/>
    <property type="match status" value="1"/>
</dbReference>
<feature type="domain" description="MRH" evidence="6">
    <location>
        <begin position="274"/>
        <end position="383"/>
    </location>
</feature>
<comment type="caution">
    <text evidence="7">The sequence shown here is derived from an EMBL/GenBank/DDBJ whole genome shotgun (WGS) entry which is preliminary data.</text>
</comment>
<evidence type="ECO:0000256" key="1">
    <source>
        <dbReference type="ARBA" id="ARBA00022387"/>
    </source>
</evidence>
<organism evidence="7 8">
    <name type="scientific">Cardiosporidium cionae</name>
    <dbReference type="NCBI Taxonomy" id="476202"/>
    <lineage>
        <taxon>Eukaryota</taxon>
        <taxon>Sar</taxon>
        <taxon>Alveolata</taxon>
        <taxon>Apicomplexa</taxon>
        <taxon>Aconoidasida</taxon>
        <taxon>Nephromycida</taxon>
        <taxon>Cardiosporidium</taxon>
    </lineage>
</organism>
<evidence type="ECO:0000313" key="8">
    <source>
        <dbReference type="Proteomes" id="UP000823046"/>
    </source>
</evidence>
<gene>
    <name evidence="7" type="ORF">IE077_003872</name>
</gene>
<evidence type="ECO:0000256" key="2">
    <source>
        <dbReference type="ARBA" id="ARBA00022729"/>
    </source>
</evidence>
<evidence type="ECO:0000313" key="7">
    <source>
        <dbReference type="EMBL" id="KAF8819866.1"/>
    </source>
</evidence>
<name>A0ABQ7J795_9APIC</name>
<dbReference type="InterPro" id="IPR036607">
    <property type="entry name" value="PRKCSH"/>
</dbReference>
<proteinExistence type="predicted"/>
<dbReference type="Pfam" id="PF13015">
    <property type="entry name" value="PRKCSH_1"/>
    <property type="match status" value="1"/>
</dbReference>
<dbReference type="InterPro" id="IPR036055">
    <property type="entry name" value="LDL_receptor-like_sf"/>
</dbReference>
<accession>A0ABQ7J795</accession>
<keyword evidence="3" id="KW-0256">Endoplasmic reticulum</keyword>
<dbReference type="Gene3D" id="2.70.130.10">
    <property type="entry name" value="Mannose-6-phosphate receptor binding domain"/>
    <property type="match status" value="1"/>
</dbReference>
<evidence type="ECO:0000256" key="3">
    <source>
        <dbReference type="ARBA" id="ARBA00022824"/>
    </source>
</evidence>
<dbReference type="PANTHER" id="PTHR12630:SF1">
    <property type="entry name" value="GLUCOSIDASE 2 SUBUNIT BETA"/>
    <property type="match status" value="1"/>
</dbReference>
<keyword evidence="5" id="KW-0812">Transmembrane</keyword>
<dbReference type="EMBL" id="JADAQX010000572">
    <property type="protein sequence ID" value="KAF8819866.1"/>
    <property type="molecule type" value="Genomic_DNA"/>
</dbReference>
<dbReference type="Pfam" id="PF12999">
    <property type="entry name" value="PRKCSH-like"/>
    <property type="match status" value="1"/>
</dbReference>
<dbReference type="Proteomes" id="UP000823046">
    <property type="component" value="Unassembled WGS sequence"/>
</dbReference>
<dbReference type="InterPro" id="IPR009011">
    <property type="entry name" value="Man6P_isomerase_rcpt-bd_dom_sf"/>
</dbReference>
<evidence type="ECO:0000256" key="5">
    <source>
        <dbReference type="SAM" id="Phobius"/>
    </source>
</evidence>
<dbReference type="PANTHER" id="PTHR12630">
    <property type="entry name" value="N-LINKED OLIGOSACCHARIDE PROCESSING"/>
    <property type="match status" value="1"/>
</dbReference>
<dbReference type="SUPFAM" id="SSF50911">
    <property type="entry name" value="Mannose 6-phosphate receptor domain"/>
    <property type="match status" value="1"/>
</dbReference>
<evidence type="ECO:0000256" key="4">
    <source>
        <dbReference type="ARBA" id="ARBA00023157"/>
    </source>
</evidence>
<protein>
    <recommendedName>
        <fullName evidence="1">Glucosidase 2 subunit beta</fullName>
    </recommendedName>
</protein>
<sequence>MDAETYSLAVLGNEFVCFSDGKAIPYSSLNDDYCDCDDGSDEPSTAACSHILGSEHCCDGTDEWLNPHGNTCSNTCRSEAVASSQENALASKKSLVNSLHSKYETQRMAATTLNYWNQSLLLLKSYVETMQKRFIDWKDTGCRNRVTIVEQCDAGGCGYSFEMPVHDPLESSNLLYTLQSYLRKYPPNMKLITFLPTVITPTSSFLSNFYYYVTLPRMRLVNFWNYFVIFFYKSFSFYDPCPVSLMNDWNNYLNASKEVIRLLEVAVSKEYGPDDFFISHYEKCLRKNILGNEQEEFFEFCFFGNVTRVQNDQRVLLGVYKELKNDILQMEFSDGDPCTVDEKYSTSVNFVCGTNEEILKVLPEENYYCTYTIHVASPVACFPNMMRNLKDETLDKEL</sequence>
<evidence type="ECO:0000259" key="6">
    <source>
        <dbReference type="PROSITE" id="PS51914"/>
    </source>
</evidence>
<dbReference type="InterPro" id="IPR039794">
    <property type="entry name" value="Gtb1-like"/>
</dbReference>
<keyword evidence="2" id="KW-0732">Signal</keyword>
<keyword evidence="8" id="KW-1185">Reference proteome</keyword>
<keyword evidence="5" id="KW-0472">Membrane</keyword>
<reference evidence="7 8" key="1">
    <citation type="journal article" date="2020" name="bioRxiv">
        <title>Metabolic contributions of an alphaproteobacterial endosymbiont in the apicomplexan Cardiosporidium cionae.</title>
        <authorList>
            <person name="Hunter E.S."/>
            <person name="Paight C.J."/>
            <person name="Lane C.E."/>
        </authorList>
    </citation>
    <scope>NUCLEOTIDE SEQUENCE [LARGE SCALE GENOMIC DNA]</scope>
    <source>
        <strain evidence="7">ESH_2018</strain>
    </source>
</reference>
<feature type="transmembrane region" description="Helical" evidence="5">
    <location>
        <begin position="191"/>
        <end position="213"/>
    </location>
</feature>
<dbReference type="InterPro" id="IPR028146">
    <property type="entry name" value="PRKCSH_N"/>
</dbReference>
<dbReference type="PROSITE" id="PS51914">
    <property type="entry name" value="MRH"/>
    <property type="match status" value="1"/>
</dbReference>